<proteinExistence type="predicted"/>
<sequence length="318" mass="34684">MAFAYPKARLRSLTVITILSKRYHTPLPVDCLSVIWELLIPRLVGFTSPLTLAKGIRSTACCRTQDCSSLLVVKRKSICECSLLEIRSSGELIDHGTLDIGFLLCLGVEPSSGDIIAVEQNTGRSFAVSQWKAHHPDKSLAPKWGPWRTLVDFMSKPTMSSNGYFYGLSWRGASVLRIGPDESTKIFYDCGGTCADGLAIFERDGQPPQILLLHRANGRSSSSTLSAISMDGKPLGTIAELDLVGCDLDVDSNRGLCFVVGYYSGSLTVCITDLHSKTSSYHSPLQRLIISRFFARDDGGLWLISKEGSVLGLDPIFA</sequence>
<gene>
    <name evidence="1" type="ORF">FOL47_006809</name>
</gene>
<dbReference type="AlphaFoldDB" id="A0A7J6MWK6"/>
<comment type="caution">
    <text evidence="1">The sequence shown here is derived from an EMBL/GenBank/DDBJ whole genome shotgun (WGS) entry which is preliminary data.</text>
</comment>
<organism evidence="1 2">
    <name type="scientific">Perkinsus chesapeaki</name>
    <name type="common">Clam parasite</name>
    <name type="synonym">Perkinsus andrewsi</name>
    <dbReference type="NCBI Taxonomy" id="330153"/>
    <lineage>
        <taxon>Eukaryota</taxon>
        <taxon>Sar</taxon>
        <taxon>Alveolata</taxon>
        <taxon>Perkinsozoa</taxon>
        <taxon>Perkinsea</taxon>
        <taxon>Perkinsida</taxon>
        <taxon>Perkinsidae</taxon>
        <taxon>Perkinsus</taxon>
    </lineage>
</organism>
<evidence type="ECO:0000313" key="2">
    <source>
        <dbReference type="Proteomes" id="UP000591131"/>
    </source>
</evidence>
<dbReference type="Proteomes" id="UP000591131">
    <property type="component" value="Unassembled WGS sequence"/>
</dbReference>
<keyword evidence="2" id="KW-1185">Reference proteome</keyword>
<dbReference type="EMBL" id="JAAPAO010000039">
    <property type="protein sequence ID" value="KAF4676009.1"/>
    <property type="molecule type" value="Genomic_DNA"/>
</dbReference>
<name>A0A7J6MWK6_PERCH</name>
<dbReference type="OrthoDB" id="10398542at2759"/>
<accession>A0A7J6MWK6</accession>
<reference evidence="1 2" key="1">
    <citation type="submission" date="2020-04" db="EMBL/GenBank/DDBJ databases">
        <title>Perkinsus chesapeaki whole genome sequence.</title>
        <authorList>
            <person name="Bogema D.R."/>
        </authorList>
    </citation>
    <scope>NUCLEOTIDE SEQUENCE [LARGE SCALE GENOMIC DNA]</scope>
    <source>
        <strain evidence="1">ATCC PRA-425</strain>
    </source>
</reference>
<protein>
    <submittedName>
        <fullName evidence="1">Uncharacterized protein</fullName>
    </submittedName>
</protein>
<evidence type="ECO:0000313" key="1">
    <source>
        <dbReference type="EMBL" id="KAF4676009.1"/>
    </source>
</evidence>